<reference evidence="1 2" key="2">
    <citation type="journal article" date="2022" name="Mol. Ecol. Resour.">
        <title>The genomes of chicory, endive, great burdock and yacon provide insights into Asteraceae paleo-polyploidization history and plant inulin production.</title>
        <authorList>
            <person name="Fan W."/>
            <person name="Wang S."/>
            <person name="Wang H."/>
            <person name="Wang A."/>
            <person name="Jiang F."/>
            <person name="Liu H."/>
            <person name="Zhao H."/>
            <person name="Xu D."/>
            <person name="Zhang Y."/>
        </authorList>
    </citation>
    <scope>NUCLEOTIDE SEQUENCE [LARGE SCALE GENOMIC DNA]</scope>
    <source>
        <strain evidence="2">cv. Punajuju</strain>
        <tissue evidence="1">Leaves</tissue>
    </source>
</reference>
<protein>
    <submittedName>
        <fullName evidence="1">Uncharacterized protein</fullName>
    </submittedName>
</protein>
<sequence length="234" mass="27063">MSKPSEKKMAHMTQLPFDILNVILLLVAPSPDGATDLARSAAACEILKTLSREPAILRMVNFQHLTFIPKYYRMHHHIKDLLCMCARAGNRAARSILGKALLVRDPWFWSMIFWDNQLAYNERITASEALHHHSLVRTFIRDATSQDIAAMRQQLVNYVITYAGYNMACDYGLIDAIFDMCSYEVERLRVNRRSKYVNFGSFESVLLRLERPYDASYRDTVIMLFDELFPSARD</sequence>
<keyword evidence="2" id="KW-1185">Reference proteome</keyword>
<comment type="caution">
    <text evidence="1">The sequence shown here is derived from an EMBL/GenBank/DDBJ whole genome shotgun (WGS) entry which is preliminary data.</text>
</comment>
<evidence type="ECO:0000313" key="2">
    <source>
        <dbReference type="Proteomes" id="UP001055811"/>
    </source>
</evidence>
<reference evidence="2" key="1">
    <citation type="journal article" date="2022" name="Mol. Ecol. Resour.">
        <title>The genomes of chicory, endive, great burdock and yacon provide insights into Asteraceae palaeo-polyploidization history and plant inulin production.</title>
        <authorList>
            <person name="Fan W."/>
            <person name="Wang S."/>
            <person name="Wang H."/>
            <person name="Wang A."/>
            <person name="Jiang F."/>
            <person name="Liu H."/>
            <person name="Zhao H."/>
            <person name="Xu D."/>
            <person name="Zhang Y."/>
        </authorList>
    </citation>
    <scope>NUCLEOTIDE SEQUENCE [LARGE SCALE GENOMIC DNA]</scope>
    <source>
        <strain evidence="2">cv. Punajuju</strain>
    </source>
</reference>
<gene>
    <name evidence="1" type="ORF">L2E82_21131</name>
</gene>
<name>A0ACB9DW74_CICIN</name>
<accession>A0ACB9DW74</accession>
<proteinExistence type="predicted"/>
<dbReference type="Proteomes" id="UP001055811">
    <property type="component" value="Linkage Group LG04"/>
</dbReference>
<evidence type="ECO:0000313" key="1">
    <source>
        <dbReference type="EMBL" id="KAI3750492.1"/>
    </source>
</evidence>
<dbReference type="EMBL" id="CM042012">
    <property type="protein sequence ID" value="KAI3750492.1"/>
    <property type="molecule type" value="Genomic_DNA"/>
</dbReference>
<organism evidence="1 2">
    <name type="scientific">Cichorium intybus</name>
    <name type="common">Chicory</name>
    <dbReference type="NCBI Taxonomy" id="13427"/>
    <lineage>
        <taxon>Eukaryota</taxon>
        <taxon>Viridiplantae</taxon>
        <taxon>Streptophyta</taxon>
        <taxon>Embryophyta</taxon>
        <taxon>Tracheophyta</taxon>
        <taxon>Spermatophyta</taxon>
        <taxon>Magnoliopsida</taxon>
        <taxon>eudicotyledons</taxon>
        <taxon>Gunneridae</taxon>
        <taxon>Pentapetalae</taxon>
        <taxon>asterids</taxon>
        <taxon>campanulids</taxon>
        <taxon>Asterales</taxon>
        <taxon>Asteraceae</taxon>
        <taxon>Cichorioideae</taxon>
        <taxon>Cichorieae</taxon>
        <taxon>Cichoriinae</taxon>
        <taxon>Cichorium</taxon>
    </lineage>
</organism>